<gene>
    <name evidence="1" type="ORF">ACFQLX_16110</name>
</gene>
<protein>
    <submittedName>
        <fullName evidence="1">Uncharacterized protein</fullName>
    </submittedName>
</protein>
<accession>A0ABW2GKU2</accession>
<sequence>MYDWPAKIAVPFAAEAGITPSWGFGYGSVGFTATNNKVDKKRIPTLLQVMDYLSAPFGSEERLFLDNGLEGTHRTRDKNGDVVLNQKGNYFSHTFANKGPSASDELYTGIKDILPKRRRTAGDAMRREYEKAIAKGGK</sequence>
<keyword evidence="2" id="KW-1185">Reference proteome</keyword>
<organism evidence="1 2">
    <name type="scientific">Streptomyces polyrhachis</name>
    <dbReference type="NCBI Taxonomy" id="1282885"/>
    <lineage>
        <taxon>Bacteria</taxon>
        <taxon>Bacillati</taxon>
        <taxon>Actinomycetota</taxon>
        <taxon>Actinomycetes</taxon>
        <taxon>Kitasatosporales</taxon>
        <taxon>Streptomycetaceae</taxon>
        <taxon>Streptomyces</taxon>
    </lineage>
</organism>
<comment type="caution">
    <text evidence="1">The sequence shown here is derived from an EMBL/GenBank/DDBJ whole genome shotgun (WGS) entry which is preliminary data.</text>
</comment>
<dbReference type="RefSeq" id="WP_386415631.1">
    <property type="nucleotide sequence ID" value="NZ_JBHSZO010000023.1"/>
</dbReference>
<dbReference type="Proteomes" id="UP001596413">
    <property type="component" value="Unassembled WGS sequence"/>
</dbReference>
<name>A0ABW2GKU2_9ACTN</name>
<proteinExistence type="predicted"/>
<evidence type="ECO:0000313" key="2">
    <source>
        <dbReference type="Proteomes" id="UP001596413"/>
    </source>
</evidence>
<reference evidence="2" key="1">
    <citation type="journal article" date="2019" name="Int. J. Syst. Evol. Microbiol.">
        <title>The Global Catalogue of Microorganisms (GCM) 10K type strain sequencing project: providing services to taxonomists for standard genome sequencing and annotation.</title>
        <authorList>
            <consortium name="The Broad Institute Genomics Platform"/>
            <consortium name="The Broad Institute Genome Sequencing Center for Infectious Disease"/>
            <person name="Wu L."/>
            <person name="Ma J."/>
        </authorList>
    </citation>
    <scope>NUCLEOTIDE SEQUENCE [LARGE SCALE GENOMIC DNA]</scope>
    <source>
        <strain evidence="2">CGMCC 1.13681</strain>
    </source>
</reference>
<evidence type="ECO:0000313" key="1">
    <source>
        <dbReference type="EMBL" id="MFC7219674.1"/>
    </source>
</evidence>
<dbReference type="EMBL" id="JBHSZO010000023">
    <property type="protein sequence ID" value="MFC7219674.1"/>
    <property type="molecule type" value="Genomic_DNA"/>
</dbReference>